<proteinExistence type="predicted"/>
<evidence type="ECO:0000313" key="2">
    <source>
        <dbReference type="Proteomes" id="UP000299102"/>
    </source>
</evidence>
<protein>
    <submittedName>
        <fullName evidence="1">Uncharacterized protein</fullName>
    </submittedName>
</protein>
<dbReference type="EMBL" id="BGZK01000110">
    <property type="protein sequence ID" value="GBP19684.1"/>
    <property type="molecule type" value="Genomic_DNA"/>
</dbReference>
<sequence>MPLTTIEYAKPDRKVEFEFVTLRSAALAALGMLSGAWCAVVQSGVRVRLELSNFLQMRACKGAEVARREGSSVGLLFIYYFTTLLNATQQPPAGLLRRNARRNYPRGRRDAGAVPGPIQYSDNLVKYYLCVHYDIAPLIPHWAHAYGALNGPFSVLLIA</sequence>
<keyword evidence="2" id="KW-1185">Reference proteome</keyword>
<gene>
    <name evidence="1" type="ORF">EVAR_75656_1</name>
</gene>
<evidence type="ECO:0000313" key="1">
    <source>
        <dbReference type="EMBL" id="GBP19684.1"/>
    </source>
</evidence>
<name>A0A4C1U0V8_EUMVA</name>
<comment type="caution">
    <text evidence="1">The sequence shown here is derived from an EMBL/GenBank/DDBJ whole genome shotgun (WGS) entry which is preliminary data.</text>
</comment>
<organism evidence="1 2">
    <name type="scientific">Eumeta variegata</name>
    <name type="common">Bagworm moth</name>
    <name type="synonym">Eumeta japonica</name>
    <dbReference type="NCBI Taxonomy" id="151549"/>
    <lineage>
        <taxon>Eukaryota</taxon>
        <taxon>Metazoa</taxon>
        <taxon>Ecdysozoa</taxon>
        <taxon>Arthropoda</taxon>
        <taxon>Hexapoda</taxon>
        <taxon>Insecta</taxon>
        <taxon>Pterygota</taxon>
        <taxon>Neoptera</taxon>
        <taxon>Endopterygota</taxon>
        <taxon>Lepidoptera</taxon>
        <taxon>Glossata</taxon>
        <taxon>Ditrysia</taxon>
        <taxon>Tineoidea</taxon>
        <taxon>Psychidae</taxon>
        <taxon>Oiketicinae</taxon>
        <taxon>Eumeta</taxon>
    </lineage>
</organism>
<reference evidence="1 2" key="1">
    <citation type="journal article" date="2019" name="Commun. Biol.">
        <title>The bagworm genome reveals a unique fibroin gene that provides high tensile strength.</title>
        <authorList>
            <person name="Kono N."/>
            <person name="Nakamura H."/>
            <person name="Ohtoshi R."/>
            <person name="Tomita M."/>
            <person name="Numata K."/>
            <person name="Arakawa K."/>
        </authorList>
    </citation>
    <scope>NUCLEOTIDE SEQUENCE [LARGE SCALE GENOMIC DNA]</scope>
</reference>
<dbReference type="AlphaFoldDB" id="A0A4C1U0V8"/>
<dbReference type="Proteomes" id="UP000299102">
    <property type="component" value="Unassembled WGS sequence"/>
</dbReference>
<accession>A0A4C1U0V8</accession>